<dbReference type="GO" id="GO:0000502">
    <property type="term" value="C:proteasome complex"/>
    <property type="evidence" value="ECO:0007669"/>
    <property type="project" value="UniProtKB-KW"/>
</dbReference>
<reference evidence="1 2" key="1">
    <citation type="journal article" date="2012" name="J. Bacteriol.">
        <title>Complete Genome Sequence of Leptospirillum ferrooxidans Strain C2-3, Isolated from a Fresh Volcanic Ash Deposit on the Island of Miyake, Japan.</title>
        <authorList>
            <person name="Fujimura R."/>
            <person name="Sato Y."/>
            <person name="Nishizawa T."/>
            <person name="Oshima K."/>
            <person name="Kim S.-W."/>
            <person name="Hattori M."/>
            <person name="Kamijo T."/>
            <person name="Ohta H."/>
        </authorList>
    </citation>
    <scope>NUCLEOTIDE SEQUENCE [LARGE SCALE GENOMIC DNA]</scope>
    <source>
        <strain evidence="1 2">C2-3</strain>
    </source>
</reference>
<keyword evidence="1" id="KW-0647">Proteasome</keyword>
<dbReference type="KEGG" id="lfc:LFE_0659"/>
<accession>I0IM75</accession>
<reference evidence="2" key="2">
    <citation type="submission" date="2012-03" db="EMBL/GenBank/DDBJ databases">
        <title>The complete genome sequence of the pioneer microbe on fresh volcanic deposit, Leptospirillum ferrooxidans strain C2-3.</title>
        <authorList>
            <person name="Fujimura R."/>
            <person name="Sato Y."/>
            <person name="Nishizawa T."/>
            <person name="Nanba K."/>
            <person name="Oshima K."/>
            <person name="Hattori M."/>
            <person name="Kamijo T."/>
            <person name="Ohta H."/>
        </authorList>
    </citation>
    <scope>NUCLEOTIDE SEQUENCE [LARGE SCALE GENOMIC DNA]</scope>
    <source>
        <strain evidence="2">C2-3</strain>
    </source>
</reference>
<proteinExistence type="predicted"/>
<dbReference type="EMBL" id="AP012342">
    <property type="protein sequence ID" value="BAM06374.1"/>
    <property type="molecule type" value="Genomic_DNA"/>
</dbReference>
<dbReference type="HOGENOM" id="CLU_086919_0_0_0"/>
<evidence type="ECO:0000313" key="2">
    <source>
        <dbReference type="Proteomes" id="UP000007382"/>
    </source>
</evidence>
<organism evidence="1 2">
    <name type="scientific">Leptospirillum ferrooxidans (strain C2-3)</name>
    <dbReference type="NCBI Taxonomy" id="1162668"/>
    <lineage>
        <taxon>Bacteria</taxon>
        <taxon>Pseudomonadati</taxon>
        <taxon>Nitrospirota</taxon>
        <taxon>Nitrospiria</taxon>
        <taxon>Nitrospirales</taxon>
        <taxon>Nitrospiraceae</taxon>
        <taxon>Leptospirillum</taxon>
    </lineage>
</organism>
<dbReference type="AlphaFoldDB" id="I0IM75"/>
<dbReference type="OrthoDB" id="9813225at2"/>
<dbReference type="STRING" id="1162668.LFE_0659"/>
<dbReference type="eggNOG" id="COG0638">
    <property type="taxonomic scope" value="Bacteria"/>
</dbReference>
<evidence type="ECO:0000313" key="1">
    <source>
        <dbReference type="EMBL" id="BAM06374.1"/>
    </source>
</evidence>
<name>I0IM75_LEPFC</name>
<protein>
    <submittedName>
        <fullName evidence="1">Putative 20S proteasome alpha subunit</fullName>
    </submittedName>
</protein>
<gene>
    <name evidence="1" type="ordered locus">LFE_0659</name>
</gene>
<sequence>MFDEPYRWVDAINQRRDYIEEQLKRSSPVVAVSVKEGILMVSFFRRTSKIFEIYDRMAMGAIGHPADIELIRMAAINASHVEGFTRSSKDVSIRRLTMFTLSPKLKSAFEDVMSSPMIYRGIFVQVGGTPKEDLFLDLDFGGQVQPSKGSAAISHEEDVSERIRKLLPTETLTKKEALPLLIHACIAGSPDFEDMGLDSDGNIVDEDLYKRKKESFFSEREPDIHLLDRKTGLLERMLLPEDK</sequence>
<dbReference type="InterPro" id="IPR029055">
    <property type="entry name" value="Ntn_hydrolases_N"/>
</dbReference>
<dbReference type="SUPFAM" id="SSF56235">
    <property type="entry name" value="N-terminal nucleophile aminohydrolases (Ntn hydrolases)"/>
    <property type="match status" value="1"/>
</dbReference>
<dbReference type="RefSeq" id="WP_014448866.1">
    <property type="nucleotide sequence ID" value="NC_017094.1"/>
</dbReference>
<dbReference type="PATRIC" id="fig|1162668.3.peg.767"/>
<dbReference type="Gene3D" id="3.60.20.10">
    <property type="entry name" value="Glutamine Phosphoribosylpyrophosphate, subunit 1, domain 1"/>
    <property type="match status" value="1"/>
</dbReference>
<keyword evidence="2" id="KW-1185">Reference proteome</keyword>
<dbReference type="Proteomes" id="UP000007382">
    <property type="component" value="Chromosome"/>
</dbReference>